<gene>
    <name evidence="3" type="ORF">GCM10009823_11640</name>
</gene>
<evidence type="ECO:0000313" key="3">
    <source>
        <dbReference type="EMBL" id="GAA2093367.1"/>
    </source>
</evidence>
<feature type="chain" id="PRO_5045234833" evidence="2">
    <location>
        <begin position="30"/>
        <end position="336"/>
    </location>
</feature>
<comment type="similarity">
    <text evidence="1">Belongs to the UPF0065 (bug) family.</text>
</comment>
<accession>A0ABP5I625</accession>
<dbReference type="RefSeq" id="WP_344336134.1">
    <property type="nucleotide sequence ID" value="NZ_BAAAPZ010000004.1"/>
</dbReference>
<dbReference type="SUPFAM" id="SSF53850">
    <property type="entry name" value="Periplasmic binding protein-like II"/>
    <property type="match status" value="1"/>
</dbReference>
<evidence type="ECO:0000313" key="4">
    <source>
        <dbReference type="Proteomes" id="UP001500984"/>
    </source>
</evidence>
<proteinExistence type="inferred from homology"/>
<dbReference type="Gene3D" id="3.40.190.10">
    <property type="entry name" value="Periplasmic binding protein-like II"/>
    <property type="match status" value="1"/>
</dbReference>
<dbReference type="PIRSF" id="PIRSF017082">
    <property type="entry name" value="YflP"/>
    <property type="match status" value="1"/>
</dbReference>
<feature type="signal peptide" evidence="2">
    <location>
        <begin position="1"/>
        <end position="29"/>
    </location>
</feature>
<sequence>MFRTHRTRLPLVFASGAAAALTLTLTACGNVTGGGGDEDFPNQSITLTVGQSAGGSTDLIARSVADGSQNAFGVPMTVENKPGANGAVATKEVAGMQPDGYNLVLLNASLITVTSLTASEEETVDLDDLDIIMGLSQDDYIMVANAESDIDTVEDMVTSDESVSYGTTGVGTASQLAQLLLMNEAEIEGNEVPFDSGAPALTAVMGGQVEVATIQLGEAMPQIEAGTIKPVVTFAEERVDYLPDVPTAVEEGYDVPVSQYRALALPAGADEEVLSTLREGVAEITQTEAYQQFNEDNFLTPAEISGDEVREQWTELADRYAALVEENDIDLGGSQS</sequence>
<keyword evidence="4" id="KW-1185">Reference proteome</keyword>
<dbReference type="PANTHER" id="PTHR42928">
    <property type="entry name" value="TRICARBOXYLATE-BINDING PROTEIN"/>
    <property type="match status" value="1"/>
</dbReference>
<reference evidence="4" key="1">
    <citation type="journal article" date="2019" name="Int. J. Syst. Evol. Microbiol.">
        <title>The Global Catalogue of Microorganisms (GCM) 10K type strain sequencing project: providing services to taxonomists for standard genome sequencing and annotation.</title>
        <authorList>
            <consortium name="The Broad Institute Genomics Platform"/>
            <consortium name="The Broad Institute Genome Sequencing Center for Infectious Disease"/>
            <person name="Wu L."/>
            <person name="Ma J."/>
        </authorList>
    </citation>
    <scope>NUCLEOTIDE SEQUENCE [LARGE SCALE GENOMIC DNA]</scope>
    <source>
        <strain evidence="4">JCM 15900</strain>
    </source>
</reference>
<protein>
    <submittedName>
        <fullName evidence="3">Tripartite tricarboxylate transporter substrate binding protein</fullName>
    </submittedName>
</protein>
<dbReference type="CDD" id="cd07012">
    <property type="entry name" value="PBP2_Bug_TTT"/>
    <property type="match status" value="1"/>
</dbReference>
<dbReference type="InterPro" id="IPR005064">
    <property type="entry name" value="BUG"/>
</dbReference>
<comment type="caution">
    <text evidence="3">The sequence shown here is derived from an EMBL/GenBank/DDBJ whole genome shotgun (WGS) entry which is preliminary data.</text>
</comment>
<dbReference type="PANTHER" id="PTHR42928:SF5">
    <property type="entry name" value="BLR1237 PROTEIN"/>
    <property type="match status" value="1"/>
</dbReference>
<dbReference type="Gene3D" id="3.40.190.150">
    <property type="entry name" value="Bordetella uptake gene, domain 1"/>
    <property type="match status" value="1"/>
</dbReference>
<dbReference type="Proteomes" id="UP001500984">
    <property type="component" value="Unassembled WGS sequence"/>
</dbReference>
<dbReference type="InterPro" id="IPR042100">
    <property type="entry name" value="Bug_dom1"/>
</dbReference>
<dbReference type="Pfam" id="PF03401">
    <property type="entry name" value="TctC"/>
    <property type="match status" value="1"/>
</dbReference>
<dbReference type="PROSITE" id="PS51257">
    <property type="entry name" value="PROKAR_LIPOPROTEIN"/>
    <property type="match status" value="1"/>
</dbReference>
<keyword evidence="2" id="KW-0732">Signal</keyword>
<dbReference type="EMBL" id="BAAAPZ010000004">
    <property type="protein sequence ID" value="GAA2093367.1"/>
    <property type="molecule type" value="Genomic_DNA"/>
</dbReference>
<evidence type="ECO:0000256" key="1">
    <source>
        <dbReference type="ARBA" id="ARBA00006987"/>
    </source>
</evidence>
<name>A0ABP5I625_9MICO</name>
<organism evidence="3 4">
    <name type="scientific">Brevibacterium salitolerans</name>
    <dbReference type="NCBI Taxonomy" id="1403566"/>
    <lineage>
        <taxon>Bacteria</taxon>
        <taxon>Bacillati</taxon>
        <taxon>Actinomycetota</taxon>
        <taxon>Actinomycetes</taxon>
        <taxon>Micrococcales</taxon>
        <taxon>Brevibacteriaceae</taxon>
        <taxon>Brevibacterium</taxon>
    </lineage>
</organism>
<evidence type="ECO:0000256" key="2">
    <source>
        <dbReference type="SAM" id="SignalP"/>
    </source>
</evidence>